<accession>A0A6G7VKZ4</accession>
<dbReference type="GO" id="GO:0006813">
    <property type="term" value="P:potassium ion transport"/>
    <property type="evidence" value="ECO:0007669"/>
    <property type="project" value="InterPro"/>
</dbReference>
<keyword evidence="8 9" id="KW-0472">Membrane</keyword>
<dbReference type="PANTHER" id="PTHR32507">
    <property type="entry name" value="NA(+)/H(+) ANTIPORTER 1"/>
    <property type="match status" value="1"/>
</dbReference>
<dbReference type="AlphaFoldDB" id="A0A6G7VKZ4"/>
<dbReference type="InterPro" id="IPR006153">
    <property type="entry name" value="Cation/H_exchanger_TM"/>
</dbReference>
<feature type="transmembrane region" description="Helical" evidence="9">
    <location>
        <begin position="6"/>
        <end position="22"/>
    </location>
</feature>
<dbReference type="InterPro" id="IPR036291">
    <property type="entry name" value="NAD(P)-bd_dom_sf"/>
</dbReference>
<evidence type="ECO:0000256" key="5">
    <source>
        <dbReference type="ARBA" id="ARBA00022692"/>
    </source>
</evidence>
<evidence type="ECO:0000313" key="13">
    <source>
        <dbReference type="Proteomes" id="UP000500791"/>
    </source>
</evidence>
<dbReference type="Gene3D" id="1.20.1530.20">
    <property type="match status" value="1"/>
</dbReference>
<feature type="transmembrane region" description="Helical" evidence="9">
    <location>
        <begin position="87"/>
        <end position="110"/>
    </location>
</feature>
<feature type="transmembrane region" description="Helical" evidence="9">
    <location>
        <begin position="299"/>
        <end position="319"/>
    </location>
</feature>
<evidence type="ECO:0000313" key="12">
    <source>
        <dbReference type="EMBL" id="QIK40691.1"/>
    </source>
</evidence>
<dbReference type="EMBL" id="CP049811">
    <property type="protein sequence ID" value="QIK40691.1"/>
    <property type="molecule type" value="Genomic_DNA"/>
</dbReference>
<gene>
    <name evidence="12" type="ORF">G8E03_07870</name>
</gene>
<dbReference type="InterPro" id="IPR003148">
    <property type="entry name" value="RCK_N"/>
</dbReference>
<keyword evidence="7" id="KW-0406">Ion transport</keyword>
<dbReference type="GO" id="GO:1902600">
    <property type="term" value="P:proton transmembrane transport"/>
    <property type="evidence" value="ECO:0007669"/>
    <property type="project" value="InterPro"/>
</dbReference>
<feature type="transmembrane region" description="Helical" evidence="9">
    <location>
        <begin position="366"/>
        <end position="387"/>
    </location>
</feature>
<sequence>MDPVTTFALIGVLGIGSQWLAWRFQLPAIVLMLLAGVLAGPLTGLIDPEASFGFLLKPIIAVAVAVILFEGGLTLNFKSLRDAGPSVLRLVMIGAPVGWLLSAISVHYIAGLSWETAIVFGGIMIVTGPTVVTPLLRQARMEPRVARILKWEAIVNDPIGALAAVLAYEMVVALRTSTTVGGAIWHMVLGIVVASVLGYLGGRVIAWAFNRGKVPEYMKVPVMFGALLAIYAASDYILHESGLLAVTIMGVVLANTHLPSLDEIRRFKEHATVILVSGVFILLAASLTMAELASIDLRIVLFVAIVIFIARPLTVLLSLMGSGLPWTEKSMIAWIGPRGVVLVAVSGLFGTQLAELGIEDGRSLTTLSFALVAGTVVLHGFSIGPLARRLKLTSEAVPGLLIVGGSRWAVNLARALEKAEIPTMIVDRNWFRLRAAREAGVKVYHGEILSETVEHTLDLSAYGVVLAATDNDGYNALVCTDLGPEFGRRQVFQVGRCDETEGRAALPVTIGGRAFGSGMPYEDFMRLEAAGWAFRVTRLTEEFGLDDYLALNEDARILGRINDSGLLFYDGKPPEKIPAGTRILAFHHKDKDRGSGSS</sequence>
<evidence type="ECO:0000256" key="8">
    <source>
        <dbReference type="ARBA" id="ARBA00023136"/>
    </source>
</evidence>
<feature type="transmembrane region" description="Helical" evidence="9">
    <location>
        <begin position="52"/>
        <end position="75"/>
    </location>
</feature>
<feature type="domain" description="Cation/H+ exchanger transmembrane" evidence="10">
    <location>
        <begin position="20"/>
        <end position="388"/>
    </location>
</feature>
<dbReference type="GO" id="GO:0005886">
    <property type="term" value="C:plasma membrane"/>
    <property type="evidence" value="ECO:0007669"/>
    <property type="project" value="UniProtKB-SubCell"/>
</dbReference>
<evidence type="ECO:0000256" key="4">
    <source>
        <dbReference type="ARBA" id="ARBA00022475"/>
    </source>
</evidence>
<evidence type="ECO:0000259" key="11">
    <source>
        <dbReference type="Pfam" id="PF02254"/>
    </source>
</evidence>
<feature type="transmembrane region" description="Helical" evidence="9">
    <location>
        <begin position="273"/>
        <end position="293"/>
    </location>
</feature>
<protein>
    <submittedName>
        <fullName evidence="12">Sodium:proton antiporter</fullName>
    </submittedName>
</protein>
<feature type="domain" description="RCK N-terminal" evidence="11">
    <location>
        <begin position="401"/>
        <end position="480"/>
    </location>
</feature>
<evidence type="ECO:0000256" key="3">
    <source>
        <dbReference type="ARBA" id="ARBA00022449"/>
    </source>
</evidence>
<evidence type="ECO:0000256" key="9">
    <source>
        <dbReference type="SAM" id="Phobius"/>
    </source>
</evidence>
<comment type="subcellular location">
    <subcellularLocation>
        <location evidence="1">Cell membrane</location>
        <topology evidence="1">Multi-pass membrane protein</topology>
    </subcellularLocation>
</comment>
<reference evidence="12 13" key="1">
    <citation type="submission" date="2020-03" db="EMBL/GenBank/DDBJ databases">
        <title>Complete genome sequence of Monaibacterium sp. ALG8 with diverse plasmids.</title>
        <authorList>
            <person name="Sun C."/>
        </authorList>
    </citation>
    <scope>NUCLEOTIDE SEQUENCE [LARGE SCALE GENOMIC DNA]</scope>
    <source>
        <strain evidence="12 13">ALG8</strain>
    </source>
</reference>
<dbReference type="GO" id="GO:0015297">
    <property type="term" value="F:antiporter activity"/>
    <property type="evidence" value="ECO:0007669"/>
    <property type="project" value="UniProtKB-KW"/>
</dbReference>
<feature type="transmembrane region" description="Helical" evidence="9">
    <location>
        <begin position="148"/>
        <end position="171"/>
    </location>
</feature>
<feature type="transmembrane region" description="Helical" evidence="9">
    <location>
        <begin position="331"/>
        <end position="354"/>
    </location>
</feature>
<evidence type="ECO:0000256" key="7">
    <source>
        <dbReference type="ARBA" id="ARBA00023065"/>
    </source>
</evidence>
<dbReference type="Proteomes" id="UP000500791">
    <property type="component" value="Chromosome"/>
</dbReference>
<proteinExistence type="predicted"/>
<dbReference type="Pfam" id="PF02254">
    <property type="entry name" value="TrkA_N"/>
    <property type="match status" value="1"/>
</dbReference>
<keyword evidence="5 9" id="KW-0812">Transmembrane</keyword>
<feature type="transmembrane region" description="Helical" evidence="9">
    <location>
        <begin position="183"/>
        <end position="205"/>
    </location>
</feature>
<dbReference type="Pfam" id="PF00999">
    <property type="entry name" value="Na_H_Exchanger"/>
    <property type="match status" value="1"/>
</dbReference>
<feature type="transmembrane region" description="Helical" evidence="9">
    <location>
        <begin position="29"/>
        <end position="46"/>
    </location>
</feature>
<keyword evidence="13" id="KW-1185">Reference proteome</keyword>
<keyword evidence="6 9" id="KW-1133">Transmembrane helix</keyword>
<evidence type="ECO:0000256" key="2">
    <source>
        <dbReference type="ARBA" id="ARBA00022448"/>
    </source>
</evidence>
<dbReference type="InterPro" id="IPR038770">
    <property type="entry name" value="Na+/solute_symporter_sf"/>
</dbReference>
<organism evidence="12 13">
    <name type="scientific">Pontivivens nitratireducens</name>
    <dbReference type="NCBI Taxonomy" id="2758038"/>
    <lineage>
        <taxon>Bacteria</taxon>
        <taxon>Pseudomonadati</taxon>
        <taxon>Pseudomonadota</taxon>
        <taxon>Alphaproteobacteria</taxon>
        <taxon>Rhodobacterales</taxon>
        <taxon>Paracoccaceae</taxon>
        <taxon>Pontivivens</taxon>
    </lineage>
</organism>
<dbReference type="KEGG" id="mon:G8E03_07870"/>
<keyword evidence="4" id="KW-1003">Cell membrane</keyword>
<feature type="transmembrane region" description="Helical" evidence="9">
    <location>
        <begin position="116"/>
        <end position="136"/>
    </location>
</feature>
<keyword evidence="2" id="KW-0813">Transport</keyword>
<keyword evidence="3" id="KW-0050">Antiport</keyword>
<feature type="transmembrane region" description="Helical" evidence="9">
    <location>
        <begin position="243"/>
        <end position="261"/>
    </location>
</feature>
<dbReference type="Gene3D" id="3.40.50.720">
    <property type="entry name" value="NAD(P)-binding Rossmann-like Domain"/>
    <property type="match status" value="1"/>
</dbReference>
<dbReference type="SUPFAM" id="SSF51735">
    <property type="entry name" value="NAD(P)-binding Rossmann-fold domains"/>
    <property type="match status" value="1"/>
</dbReference>
<evidence type="ECO:0000259" key="10">
    <source>
        <dbReference type="Pfam" id="PF00999"/>
    </source>
</evidence>
<name>A0A6G7VKZ4_9RHOB</name>
<evidence type="ECO:0000256" key="1">
    <source>
        <dbReference type="ARBA" id="ARBA00004651"/>
    </source>
</evidence>
<dbReference type="RefSeq" id="WP_166190417.1">
    <property type="nucleotide sequence ID" value="NZ_CP049811.1"/>
</dbReference>
<evidence type="ECO:0000256" key="6">
    <source>
        <dbReference type="ARBA" id="ARBA00022989"/>
    </source>
</evidence>
<feature type="transmembrane region" description="Helical" evidence="9">
    <location>
        <begin position="217"/>
        <end position="237"/>
    </location>
</feature>
<dbReference type="PANTHER" id="PTHR32507:SF0">
    <property type="entry name" value="NA(+)_H(+) ANTIPORTER 2-RELATED"/>
    <property type="match status" value="1"/>
</dbReference>